<gene>
    <name evidence="1" type="ORF">V1477_008553</name>
</gene>
<name>A0ABD2CDD1_VESMC</name>
<evidence type="ECO:0000313" key="1">
    <source>
        <dbReference type="EMBL" id="KAL2743064.1"/>
    </source>
</evidence>
<dbReference type="Proteomes" id="UP001607303">
    <property type="component" value="Unassembled WGS sequence"/>
</dbReference>
<dbReference type="EMBL" id="JAYRBN010000056">
    <property type="protein sequence ID" value="KAL2743064.1"/>
    <property type="molecule type" value="Genomic_DNA"/>
</dbReference>
<protein>
    <submittedName>
        <fullName evidence="1">Uncharacterized protein</fullName>
    </submittedName>
</protein>
<proteinExistence type="predicted"/>
<dbReference type="AlphaFoldDB" id="A0ABD2CDD1"/>
<evidence type="ECO:0000313" key="2">
    <source>
        <dbReference type="Proteomes" id="UP001607303"/>
    </source>
</evidence>
<reference evidence="1 2" key="1">
    <citation type="journal article" date="2024" name="Ann. Entomol. Soc. Am.">
        <title>Genomic analyses of the southern and eastern yellowjacket wasps (Hymenoptera: Vespidae) reveal evolutionary signatures of social life.</title>
        <authorList>
            <person name="Catto M.A."/>
            <person name="Caine P.B."/>
            <person name="Orr S.E."/>
            <person name="Hunt B.G."/>
            <person name="Goodisman M.A.D."/>
        </authorList>
    </citation>
    <scope>NUCLEOTIDE SEQUENCE [LARGE SCALE GENOMIC DNA]</scope>
    <source>
        <strain evidence="1">232</strain>
        <tissue evidence="1">Head and thorax</tissue>
    </source>
</reference>
<keyword evidence="2" id="KW-1185">Reference proteome</keyword>
<sequence>MLFAKGKKYRKYASKGKLLIQFGIRKKKLYLSTKLRKSEKHTSYHHITSINIFYYFFIKKNNHLINSNVSTIEFNGPV</sequence>
<organism evidence="1 2">
    <name type="scientific">Vespula maculifrons</name>
    <name type="common">Eastern yellow jacket</name>
    <name type="synonym">Wasp</name>
    <dbReference type="NCBI Taxonomy" id="7453"/>
    <lineage>
        <taxon>Eukaryota</taxon>
        <taxon>Metazoa</taxon>
        <taxon>Ecdysozoa</taxon>
        <taxon>Arthropoda</taxon>
        <taxon>Hexapoda</taxon>
        <taxon>Insecta</taxon>
        <taxon>Pterygota</taxon>
        <taxon>Neoptera</taxon>
        <taxon>Endopterygota</taxon>
        <taxon>Hymenoptera</taxon>
        <taxon>Apocrita</taxon>
        <taxon>Aculeata</taxon>
        <taxon>Vespoidea</taxon>
        <taxon>Vespidae</taxon>
        <taxon>Vespinae</taxon>
        <taxon>Vespula</taxon>
    </lineage>
</organism>
<comment type="caution">
    <text evidence="1">The sequence shown here is derived from an EMBL/GenBank/DDBJ whole genome shotgun (WGS) entry which is preliminary data.</text>
</comment>
<accession>A0ABD2CDD1</accession>